<dbReference type="Proteomes" id="UP001161389">
    <property type="component" value="Unassembled WGS sequence"/>
</dbReference>
<dbReference type="RefSeq" id="WP_284382556.1">
    <property type="nucleotide sequence ID" value="NZ_BSNM01000016.1"/>
</dbReference>
<evidence type="ECO:0000256" key="2">
    <source>
        <dbReference type="ARBA" id="ARBA00022729"/>
    </source>
</evidence>
<evidence type="ECO:0000256" key="1">
    <source>
        <dbReference type="ARBA" id="ARBA00010333"/>
    </source>
</evidence>
<feature type="chain" id="PRO_5041391902" evidence="3">
    <location>
        <begin position="32"/>
        <end position="261"/>
    </location>
</feature>
<organism evidence="5 6">
    <name type="scientific">Litoribrevibacter albus</name>
    <dbReference type="NCBI Taxonomy" id="1473156"/>
    <lineage>
        <taxon>Bacteria</taxon>
        <taxon>Pseudomonadati</taxon>
        <taxon>Pseudomonadota</taxon>
        <taxon>Gammaproteobacteria</taxon>
        <taxon>Oceanospirillales</taxon>
        <taxon>Oceanospirillaceae</taxon>
        <taxon>Litoribrevibacter</taxon>
    </lineage>
</organism>
<reference evidence="5" key="1">
    <citation type="journal article" date="2014" name="Int. J. Syst. Evol. Microbiol.">
        <title>Complete genome sequence of Corynebacterium casei LMG S-19264T (=DSM 44701T), isolated from a smear-ripened cheese.</title>
        <authorList>
            <consortium name="US DOE Joint Genome Institute (JGI-PGF)"/>
            <person name="Walter F."/>
            <person name="Albersmeier A."/>
            <person name="Kalinowski J."/>
            <person name="Ruckert C."/>
        </authorList>
    </citation>
    <scope>NUCLEOTIDE SEQUENCE</scope>
    <source>
        <strain evidence="5">NBRC 110071</strain>
    </source>
</reference>
<dbReference type="AlphaFoldDB" id="A0AA37W8J0"/>
<comment type="caution">
    <text evidence="5">The sequence shown here is derived from an EMBL/GenBank/DDBJ whole genome shotgun (WGS) entry which is preliminary data.</text>
</comment>
<sequence length="261" mass="29570">MASLVNQLHRQFSLRVTALVGLLLCSYLSFAGSGASVSTVSLGTGDWPPLISPEAKGFGPISQIVVESFEQVGIAPSIRFWPWSRAIENLNEGNVDASYAWRITDERLEKYFFSEPVYDTGNVFFYRKGYPFDWETLEDLKAYKIAGVQDYAYSNELVEAEAAGDLKLDRVVDEKQLVFLLLAGRIDAFPASHVVGKELIRKYAPEQEKDIAIHPQWISKNPLYLITLKTKQGQQMLERFNQGLTQLKESGRYDAIYNHFQ</sequence>
<gene>
    <name evidence="5" type="ORF">GCM10007876_30120</name>
</gene>
<comment type="similarity">
    <text evidence="1">Belongs to the bacterial solute-binding protein 3 family.</text>
</comment>
<dbReference type="PANTHER" id="PTHR35936">
    <property type="entry name" value="MEMBRANE-BOUND LYTIC MUREIN TRANSGLYCOSYLASE F"/>
    <property type="match status" value="1"/>
</dbReference>
<evidence type="ECO:0000256" key="3">
    <source>
        <dbReference type="SAM" id="SignalP"/>
    </source>
</evidence>
<keyword evidence="2 3" id="KW-0732">Signal</keyword>
<keyword evidence="6" id="KW-1185">Reference proteome</keyword>
<dbReference type="SUPFAM" id="SSF53850">
    <property type="entry name" value="Periplasmic binding protein-like II"/>
    <property type="match status" value="1"/>
</dbReference>
<evidence type="ECO:0000313" key="5">
    <source>
        <dbReference type="EMBL" id="GLQ32533.1"/>
    </source>
</evidence>
<reference evidence="5" key="2">
    <citation type="submission" date="2023-01" db="EMBL/GenBank/DDBJ databases">
        <title>Draft genome sequence of Litoribrevibacter albus strain NBRC 110071.</title>
        <authorList>
            <person name="Sun Q."/>
            <person name="Mori K."/>
        </authorList>
    </citation>
    <scope>NUCLEOTIDE SEQUENCE</scope>
    <source>
        <strain evidence="5">NBRC 110071</strain>
    </source>
</reference>
<dbReference type="EMBL" id="BSNM01000016">
    <property type="protein sequence ID" value="GLQ32533.1"/>
    <property type="molecule type" value="Genomic_DNA"/>
</dbReference>
<dbReference type="InterPro" id="IPR001638">
    <property type="entry name" value="Solute-binding_3/MltF_N"/>
</dbReference>
<dbReference type="PANTHER" id="PTHR35936:SF25">
    <property type="entry name" value="ABC TRANSPORTER SUBSTRATE-BINDING PROTEIN"/>
    <property type="match status" value="1"/>
</dbReference>
<feature type="signal peptide" evidence="3">
    <location>
        <begin position="1"/>
        <end position="31"/>
    </location>
</feature>
<name>A0AA37W8J0_9GAMM</name>
<evidence type="ECO:0000259" key="4">
    <source>
        <dbReference type="SMART" id="SM00062"/>
    </source>
</evidence>
<dbReference type="Pfam" id="PF00497">
    <property type="entry name" value="SBP_bac_3"/>
    <property type="match status" value="1"/>
</dbReference>
<dbReference type="Gene3D" id="3.40.190.10">
    <property type="entry name" value="Periplasmic binding protein-like II"/>
    <property type="match status" value="2"/>
</dbReference>
<proteinExistence type="inferred from homology"/>
<protein>
    <submittedName>
        <fullName evidence="5">Amino acid ABC transporter substrate-binding protein</fullName>
    </submittedName>
</protein>
<dbReference type="SMART" id="SM00062">
    <property type="entry name" value="PBPb"/>
    <property type="match status" value="1"/>
</dbReference>
<feature type="domain" description="Solute-binding protein family 3/N-terminal" evidence="4">
    <location>
        <begin position="39"/>
        <end position="261"/>
    </location>
</feature>
<accession>A0AA37W8J0</accession>
<evidence type="ECO:0000313" key="6">
    <source>
        <dbReference type="Proteomes" id="UP001161389"/>
    </source>
</evidence>